<evidence type="ECO:0000313" key="1">
    <source>
        <dbReference type="EMBL" id="MBN8744798.1"/>
    </source>
</evidence>
<proteinExistence type="predicted"/>
<dbReference type="AlphaFoldDB" id="A0A8I1MWD9"/>
<name>A0A8I1MWD9_THIA3</name>
<organism evidence="1 2">
    <name type="scientific">Thiomonas arsenitoxydans (strain DSM 22701 / CIP 110005 / 3As)</name>
    <dbReference type="NCBI Taxonomy" id="426114"/>
    <lineage>
        <taxon>Bacteria</taxon>
        <taxon>Pseudomonadati</taxon>
        <taxon>Pseudomonadota</taxon>
        <taxon>Betaproteobacteria</taxon>
        <taxon>Burkholderiales</taxon>
        <taxon>Thiomonas</taxon>
    </lineage>
</organism>
<dbReference type="Proteomes" id="UP000664800">
    <property type="component" value="Unassembled WGS sequence"/>
</dbReference>
<evidence type="ECO:0000313" key="2">
    <source>
        <dbReference type="Proteomes" id="UP000664800"/>
    </source>
</evidence>
<protein>
    <submittedName>
        <fullName evidence="1">Uncharacterized protein</fullName>
    </submittedName>
</protein>
<reference evidence="1" key="1">
    <citation type="submission" date="2021-02" db="EMBL/GenBank/DDBJ databases">
        <title>Thiocyanate and organic carbon inputs drive convergent selection for specific autotrophic Afipia and Thiobacillus strains within complex microbiomes.</title>
        <authorList>
            <person name="Huddy R.J."/>
            <person name="Sachdeva R."/>
            <person name="Kadzinga F."/>
            <person name="Kantor R.S."/>
            <person name="Harrison S.T.L."/>
            <person name="Banfield J.F."/>
        </authorList>
    </citation>
    <scope>NUCLEOTIDE SEQUENCE</scope>
    <source>
        <strain evidence="1">SCN18_13_7_16_R3_B_64_19</strain>
    </source>
</reference>
<dbReference type="RefSeq" id="WP_276730829.1">
    <property type="nucleotide sequence ID" value="NZ_JAFKMR010000021.1"/>
</dbReference>
<gene>
    <name evidence="1" type="ORF">J0I24_10895</name>
</gene>
<sequence length="134" mass="14810">MSNIYLERLRAISGTPAVQELQKLQEGDVIHGKPPVQALQKVQKGSSCSFCSARTTGIAKNEALPAHLDRTAFALRNHAAAIRHFRRATEETERLAALYRSKTEAHTAAARKLLPPEGFAAWLAELELEGDRHE</sequence>
<accession>A0A8I1MWD9</accession>
<dbReference type="EMBL" id="JAFKMR010000021">
    <property type="protein sequence ID" value="MBN8744798.1"/>
    <property type="molecule type" value="Genomic_DNA"/>
</dbReference>
<comment type="caution">
    <text evidence="1">The sequence shown here is derived from an EMBL/GenBank/DDBJ whole genome shotgun (WGS) entry which is preliminary data.</text>
</comment>